<feature type="zinc finger region" description="C3H1-type" evidence="1">
    <location>
        <begin position="210"/>
        <end position="232"/>
    </location>
</feature>
<dbReference type="InterPro" id="IPR000571">
    <property type="entry name" value="Znf_CCCH"/>
</dbReference>
<evidence type="ECO:0000256" key="2">
    <source>
        <dbReference type="SAM" id="SignalP"/>
    </source>
</evidence>
<dbReference type="AlphaFoldDB" id="A0A9W8DY99"/>
<evidence type="ECO:0000313" key="4">
    <source>
        <dbReference type="EMBL" id="KAJ1923060.1"/>
    </source>
</evidence>
<keyword evidence="1" id="KW-0479">Metal-binding</keyword>
<feature type="signal peptide" evidence="2">
    <location>
        <begin position="1"/>
        <end position="17"/>
    </location>
</feature>
<dbReference type="PROSITE" id="PS50103">
    <property type="entry name" value="ZF_C3H1"/>
    <property type="match status" value="1"/>
</dbReference>
<keyword evidence="5" id="KW-1185">Reference proteome</keyword>
<reference evidence="4" key="1">
    <citation type="submission" date="2022-07" db="EMBL/GenBank/DDBJ databases">
        <title>Phylogenomic reconstructions and comparative analyses of Kickxellomycotina fungi.</title>
        <authorList>
            <person name="Reynolds N.K."/>
            <person name="Stajich J.E."/>
            <person name="Barry K."/>
            <person name="Grigoriev I.V."/>
            <person name="Crous P."/>
            <person name="Smith M.E."/>
        </authorList>
    </citation>
    <scope>NUCLEOTIDE SEQUENCE</scope>
    <source>
        <strain evidence="4">RSA 861</strain>
    </source>
</reference>
<dbReference type="GO" id="GO:0008270">
    <property type="term" value="F:zinc ion binding"/>
    <property type="evidence" value="ECO:0007669"/>
    <property type="project" value="UniProtKB-KW"/>
</dbReference>
<accession>A0A9W8DY99</accession>
<name>A0A9W8DY99_9FUNG</name>
<keyword evidence="1" id="KW-0863">Zinc-finger</keyword>
<dbReference type="EMBL" id="JANBPT010000357">
    <property type="protein sequence ID" value="KAJ1923060.1"/>
    <property type="molecule type" value="Genomic_DNA"/>
</dbReference>
<feature type="domain" description="C3H1-type" evidence="3">
    <location>
        <begin position="210"/>
        <end position="232"/>
    </location>
</feature>
<proteinExistence type="predicted"/>
<dbReference type="OrthoDB" id="2342176at2759"/>
<keyword evidence="2" id="KW-0732">Signal</keyword>
<keyword evidence="1" id="KW-0862">Zinc</keyword>
<sequence length="267" mass="28269">MALSLVALAAIANYVAAHSALGYPKPRVGLKETGGACGAGMGCKGPCNMPKSASDANNLSPNLPIFQRGQVIQPWWNRMNHPGGFVRFAFVPFSQSDDWDAFNSNVAQYTCYEKGCGPDNPNFTMFEAGNGPGNGQCSASLTIPTHFPDNTVVTLQWIWFGGGVYYAQPKAGFGEYYSCTDLVIKGGAQVTVPHAGKSTPPPFVGKDYANPNAEVCKYWSSNKVGDCSFGDRKPSPVAGNLLSQSLEPCVVNASSSAGSRVGKPFGY</sequence>
<dbReference type="Proteomes" id="UP001150569">
    <property type="component" value="Unassembled WGS sequence"/>
</dbReference>
<evidence type="ECO:0000313" key="5">
    <source>
        <dbReference type="Proteomes" id="UP001150569"/>
    </source>
</evidence>
<gene>
    <name evidence="4" type="ORF">IWQ60_006126</name>
</gene>
<protein>
    <recommendedName>
        <fullName evidence="3">C3H1-type domain-containing protein</fullName>
    </recommendedName>
</protein>
<evidence type="ECO:0000259" key="3">
    <source>
        <dbReference type="PROSITE" id="PS50103"/>
    </source>
</evidence>
<organism evidence="4 5">
    <name type="scientific">Tieghemiomyces parasiticus</name>
    <dbReference type="NCBI Taxonomy" id="78921"/>
    <lineage>
        <taxon>Eukaryota</taxon>
        <taxon>Fungi</taxon>
        <taxon>Fungi incertae sedis</taxon>
        <taxon>Zoopagomycota</taxon>
        <taxon>Kickxellomycotina</taxon>
        <taxon>Dimargaritomycetes</taxon>
        <taxon>Dimargaritales</taxon>
        <taxon>Dimargaritaceae</taxon>
        <taxon>Tieghemiomyces</taxon>
    </lineage>
</organism>
<feature type="chain" id="PRO_5040895729" description="C3H1-type domain-containing protein" evidence="2">
    <location>
        <begin position="18"/>
        <end position="267"/>
    </location>
</feature>
<evidence type="ECO:0000256" key="1">
    <source>
        <dbReference type="PROSITE-ProRule" id="PRU00723"/>
    </source>
</evidence>
<comment type="caution">
    <text evidence="4">The sequence shown here is derived from an EMBL/GenBank/DDBJ whole genome shotgun (WGS) entry which is preliminary data.</text>
</comment>